<keyword evidence="1" id="KW-0812">Transmembrane</keyword>
<organism evidence="2 3">
    <name type="scientific">Aphis glycines</name>
    <name type="common">Soybean aphid</name>
    <dbReference type="NCBI Taxonomy" id="307491"/>
    <lineage>
        <taxon>Eukaryota</taxon>
        <taxon>Metazoa</taxon>
        <taxon>Ecdysozoa</taxon>
        <taxon>Arthropoda</taxon>
        <taxon>Hexapoda</taxon>
        <taxon>Insecta</taxon>
        <taxon>Pterygota</taxon>
        <taxon>Neoptera</taxon>
        <taxon>Paraneoptera</taxon>
        <taxon>Hemiptera</taxon>
        <taxon>Sternorrhyncha</taxon>
        <taxon>Aphidomorpha</taxon>
        <taxon>Aphidoidea</taxon>
        <taxon>Aphididae</taxon>
        <taxon>Aphidini</taxon>
        <taxon>Aphis</taxon>
        <taxon>Aphis</taxon>
    </lineage>
</organism>
<dbReference type="Proteomes" id="UP000475862">
    <property type="component" value="Unassembled WGS sequence"/>
</dbReference>
<name>A0A6G0TV55_APHGL</name>
<comment type="caution">
    <text evidence="2">The sequence shown here is derived from an EMBL/GenBank/DDBJ whole genome shotgun (WGS) entry which is preliminary data.</text>
</comment>
<sequence>MLSASGFSSLSRPETTMGDSYNSENVGHGYIMILYRLQAIILNTHFLDTLYQIFMLNTYTYTFSITIQDAKIFLRTINWMLYVWNIIHEFAISITTGITTMLFYIFTYSCTTIGSYPLASCDSPCHTYLSQRPHPISCYVNISFILVSTVIIKKCFMKQFQEINKIELFKITVMDIHFLSSFNVWKIVTHSKE</sequence>
<dbReference type="EMBL" id="VYZN01000017">
    <property type="protein sequence ID" value="KAE9538136.1"/>
    <property type="molecule type" value="Genomic_DNA"/>
</dbReference>
<reference evidence="2 3" key="1">
    <citation type="submission" date="2019-08" db="EMBL/GenBank/DDBJ databases">
        <title>The genome of the soybean aphid Biotype 1, its phylome, world population structure and adaptation to the North American continent.</title>
        <authorList>
            <person name="Giordano R."/>
            <person name="Donthu R.K."/>
            <person name="Hernandez A.G."/>
            <person name="Wright C.L."/>
            <person name="Zimin A.V."/>
        </authorList>
    </citation>
    <scope>NUCLEOTIDE SEQUENCE [LARGE SCALE GENOMIC DNA]</scope>
    <source>
        <tissue evidence="2">Whole aphids</tissue>
    </source>
</reference>
<protein>
    <submittedName>
        <fullName evidence="2">Uncharacterized protein</fullName>
    </submittedName>
</protein>
<keyword evidence="1" id="KW-0472">Membrane</keyword>
<accession>A0A6G0TV55</accession>
<gene>
    <name evidence="2" type="ORF">AGLY_006108</name>
</gene>
<evidence type="ECO:0000313" key="2">
    <source>
        <dbReference type="EMBL" id="KAE9538136.1"/>
    </source>
</evidence>
<feature type="transmembrane region" description="Helical" evidence="1">
    <location>
        <begin position="139"/>
        <end position="156"/>
    </location>
</feature>
<keyword evidence="3" id="KW-1185">Reference proteome</keyword>
<evidence type="ECO:0000313" key="3">
    <source>
        <dbReference type="Proteomes" id="UP000475862"/>
    </source>
</evidence>
<proteinExistence type="predicted"/>
<evidence type="ECO:0000256" key="1">
    <source>
        <dbReference type="SAM" id="Phobius"/>
    </source>
</evidence>
<dbReference type="AlphaFoldDB" id="A0A6G0TV55"/>
<feature type="transmembrane region" description="Helical" evidence="1">
    <location>
        <begin position="81"/>
        <end position="106"/>
    </location>
</feature>
<keyword evidence="1" id="KW-1133">Transmembrane helix</keyword>